<evidence type="ECO:0000256" key="4">
    <source>
        <dbReference type="ARBA" id="ARBA00022683"/>
    </source>
</evidence>
<dbReference type="PIRSF" id="PIRSF000699">
    <property type="entry name" value="PTS_IILac_III"/>
    <property type="match status" value="1"/>
</dbReference>
<dbReference type="PANTHER" id="PTHR34382">
    <property type="entry name" value="PTS SYSTEM N,N'-DIACETYLCHITOBIOSE-SPECIFIC EIIA COMPONENT"/>
    <property type="match status" value="1"/>
</dbReference>
<feature type="binding site" evidence="6">
    <location>
        <position position="87"/>
    </location>
    <ligand>
        <name>Mg(2+)</name>
        <dbReference type="ChEBI" id="CHEBI:18420"/>
        <note>ligand shared between all trimeric partners</note>
    </ligand>
</feature>
<dbReference type="CDD" id="cd00215">
    <property type="entry name" value="PTS_IIA_lac"/>
    <property type="match status" value="1"/>
</dbReference>
<evidence type="ECO:0000256" key="2">
    <source>
        <dbReference type="ARBA" id="ARBA00022597"/>
    </source>
</evidence>
<sequence>MMEKLNIEELTAEQVSFQLILHSGNARSKIIHSLRVYREGNMEEAEKLIAEAEQDLSVAHDIHFQMVQKEAQGQKTEFGLLLMHSEDHLMSTLTMKELVKELLEIFKTKNI</sequence>
<gene>
    <name evidence="8" type="ORF">EV146_112125</name>
</gene>
<dbReference type="Pfam" id="PF02255">
    <property type="entry name" value="PTS_IIA"/>
    <property type="match status" value="1"/>
</dbReference>
<evidence type="ECO:0000313" key="8">
    <source>
        <dbReference type="EMBL" id="TCN21442.1"/>
    </source>
</evidence>
<protein>
    <submittedName>
        <fullName evidence="8">PTS system cellobiose-specific IIA component</fullName>
    </submittedName>
</protein>
<dbReference type="GO" id="GO:0016740">
    <property type="term" value="F:transferase activity"/>
    <property type="evidence" value="ECO:0007669"/>
    <property type="project" value="UniProtKB-KW"/>
</dbReference>
<name>A0A4R2B6M3_9BACI</name>
<comment type="caution">
    <text evidence="8">The sequence shown here is derived from an EMBL/GenBank/DDBJ whole genome shotgun (WGS) entry which is preliminary data.</text>
</comment>
<dbReference type="GO" id="GO:0009401">
    <property type="term" value="P:phosphoenolpyruvate-dependent sugar phosphotransferase system"/>
    <property type="evidence" value="ECO:0007669"/>
    <property type="project" value="UniProtKB-KW"/>
</dbReference>
<dbReference type="PROSITE" id="PS51095">
    <property type="entry name" value="PTS_EIIA_TYPE_3"/>
    <property type="match status" value="1"/>
</dbReference>
<dbReference type="Proteomes" id="UP000295689">
    <property type="component" value="Unassembled WGS sequence"/>
</dbReference>
<organism evidence="8 9">
    <name type="scientific">Mesobacillus foraminis</name>
    <dbReference type="NCBI Taxonomy" id="279826"/>
    <lineage>
        <taxon>Bacteria</taxon>
        <taxon>Bacillati</taxon>
        <taxon>Bacillota</taxon>
        <taxon>Bacilli</taxon>
        <taxon>Bacillales</taxon>
        <taxon>Bacillaceae</taxon>
        <taxon>Mesobacillus</taxon>
    </lineage>
</organism>
<dbReference type="GO" id="GO:0046872">
    <property type="term" value="F:metal ion binding"/>
    <property type="evidence" value="ECO:0007669"/>
    <property type="project" value="UniProtKB-KW"/>
</dbReference>
<evidence type="ECO:0000256" key="7">
    <source>
        <dbReference type="PROSITE-ProRule" id="PRU00418"/>
    </source>
</evidence>
<keyword evidence="4" id="KW-0598">Phosphotransferase system</keyword>
<keyword evidence="6" id="KW-0479">Metal-binding</keyword>
<dbReference type="PANTHER" id="PTHR34382:SF10">
    <property type="entry name" value="PTS SYSTEM OLIGO-BETA-MANNOSIDE-SPECIFIC EIIA COMPONENT"/>
    <property type="match status" value="1"/>
</dbReference>
<accession>A0A4R2B6M3</accession>
<dbReference type="AlphaFoldDB" id="A0A4R2B6M3"/>
<proteinExistence type="predicted"/>
<evidence type="ECO:0000256" key="1">
    <source>
        <dbReference type="ARBA" id="ARBA00022448"/>
    </source>
</evidence>
<dbReference type="InterPro" id="IPR036542">
    <property type="entry name" value="PTS_IIA_lac/cel_sf"/>
</dbReference>
<keyword evidence="2" id="KW-0762">Sugar transport</keyword>
<dbReference type="EMBL" id="SLVV01000012">
    <property type="protein sequence ID" value="TCN21442.1"/>
    <property type="molecule type" value="Genomic_DNA"/>
</dbReference>
<evidence type="ECO:0000256" key="6">
    <source>
        <dbReference type="PIRSR" id="PIRSR000699-2"/>
    </source>
</evidence>
<feature type="modified residue" description="Phosphohistidine; by HPr" evidence="7">
    <location>
        <position position="84"/>
    </location>
</feature>
<keyword evidence="1" id="KW-0813">Transport</keyword>
<keyword evidence="6" id="KW-0460">Magnesium</keyword>
<keyword evidence="3" id="KW-0808">Transferase</keyword>
<dbReference type="Gene3D" id="1.20.58.80">
    <property type="entry name" value="Phosphotransferase system, lactose/cellobiose-type IIA subunit"/>
    <property type="match status" value="1"/>
</dbReference>
<evidence type="ECO:0000256" key="5">
    <source>
        <dbReference type="PIRSR" id="PIRSR000699-1"/>
    </source>
</evidence>
<comment type="cofactor">
    <cofactor evidence="6">
        <name>Mg(2+)</name>
        <dbReference type="ChEBI" id="CHEBI:18420"/>
    </cofactor>
    <text evidence="6">Binds 1 Mg(2+) ion per trimer.</text>
</comment>
<dbReference type="InterPro" id="IPR003188">
    <property type="entry name" value="PTS_IIA_lac/cel"/>
</dbReference>
<keyword evidence="9" id="KW-1185">Reference proteome</keyword>
<evidence type="ECO:0000313" key="9">
    <source>
        <dbReference type="Proteomes" id="UP000295689"/>
    </source>
</evidence>
<evidence type="ECO:0000256" key="3">
    <source>
        <dbReference type="ARBA" id="ARBA00022679"/>
    </source>
</evidence>
<feature type="active site" description="Tele-phosphohistidine intermediate" evidence="5">
    <location>
        <position position="84"/>
    </location>
</feature>
<dbReference type="SUPFAM" id="SSF46973">
    <property type="entry name" value="Enzyme IIa from lactose specific PTS, IIa-lac"/>
    <property type="match status" value="1"/>
</dbReference>
<reference evidence="8 9" key="1">
    <citation type="journal article" date="2015" name="Stand. Genomic Sci.">
        <title>Genomic Encyclopedia of Bacterial and Archaeal Type Strains, Phase III: the genomes of soil and plant-associated and newly described type strains.</title>
        <authorList>
            <person name="Whitman W.B."/>
            <person name="Woyke T."/>
            <person name="Klenk H.P."/>
            <person name="Zhou Y."/>
            <person name="Lilburn T.G."/>
            <person name="Beck B.J."/>
            <person name="De Vos P."/>
            <person name="Vandamme P."/>
            <person name="Eisen J.A."/>
            <person name="Garrity G."/>
            <person name="Hugenholtz P."/>
            <person name="Kyrpides N.C."/>
        </authorList>
    </citation>
    <scope>NUCLEOTIDE SEQUENCE [LARGE SCALE GENOMIC DNA]</scope>
    <source>
        <strain evidence="8 9">CV53</strain>
    </source>
</reference>